<keyword evidence="3" id="KW-1185">Reference proteome</keyword>
<accession>A0A3N4JHA9</accession>
<sequence length="145" mass="15834">MPAEETELEGRMANCPSGLPWPGLRPIGRPISGLARCEHWIFLERKDVCIDTPDNGHETPLSLAFSRGHNGAVKILQELTSRRSNTADDAGQAIPSLSIGHAEECVIEMQSRGGDLDPDITDLEGLNAHSSSNPKKRKRISHCDE</sequence>
<feature type="region of interest" description="Disordered" evidence="1">
    <location>
        <begin position="110"/>
        <end position="145"/>
    </location>
</feature>
<dbReference type="SUPFAM" id="SSF48403">
    <property type="entry name" value="Ankyrin repeat"/>
    <property type="match status" value="1"/>
</dbReference>
<evidence type="ECO:0000313" key="3">
    <source>
        <dbReference type="Proteomes" id="UP000276215"/>
    </source>
</evidence>
<name>A0A3N4JHA9_9PEZI</name>
<proteinExistence type="predicted"/>
<feature type="compositionally biased region" description="Basic residues" evidence="1">
    <location>
        <begin position="134"/>
        <end position="145"/>
    </location>
</feature>
<dbReference type="Proteomes" id="UP000276215">
    <property type="component" value="Unassembled WGS sequence"/>
</dbReference>
<protein>
    <recommendedName>
        <fullName evidence="4">Ankyrin</fullName>
    </recommendedName>
</protein>
<gene>
    <name evidence="2" type="ORF">L873DRAFT_1791835</name>
</gene>
<organism evidence="2 3">
    <name type="scientific">Choiromyces venosus 120613-1</name>
    <dbReference type="NCBI Taxonomy" id="1336337"/>
    <lineage>
        <taxon>Eukaryota</taxon>
        <taxon>Fungi</taxon>
        <taxon>Dikarya</taxon>
        <taxon>Ascomycota</taxon>
        <taxon>Pezizomycotina</taxon>
        <taxon>Pezizomycetes</taxon>
        <taxon>Pezizales</taxon>
        <taxon>Tuberaceae</taxon>
        <taxon>Choiromyces</taxon>
    </lineage>
</organism>
<dbReference type="InterPro" id="IPR036770">
    <property type="entry name" value="Ankyrin_rpt-contain_sf"/>
</dbReference>
<reference evidence="2 3" key="1">
    <citation type="journal article" date="2018" name="Nat. Ecol. Evol.">
        <title>Pezizomycetes genomes reveal the molecular basis of ectomycorrhizal truffle lifestyle.</title>
        <authorList>
            <person name="Murat C."/>
            <person name="Payen T."/>
            <person name="Noel B."/>
            <person name="Kuo A."/>
            <person name="Morin E."/>
            <person name="Chen J."/>
            <person name="Kohler A."/>
            <person name="Krizsan K."/>
            <person name="Balestrini R."/>
            <person name="Da Silva C."/>
            <person name="Montanini B."/>
            <person name="Hainaut M."/>
            <person name="Levati E."/>
            <person name="Barry K.W."/>
            <person name="Belfiori B."/>
            <person name="Cichocki N."/>
            <person name="Clum A."/>
            <person name="Dockter R.B."/>
            <person name="Fauchery L."/>
            <person name="Guy J."/>
            <person name="Iotti M."/>
            <person name="Le Tacon F."/>
            <person name="Lindquist E.A."/>
            <person name="Lipzen A."/>
            <person name="Malagnac F."/>
            <person name="Mello A."/>
            <person name="Molinier V."/>
            <person name="Miyauchi S."/>
            <person name="Poulain J."/>
            <person name="Riccioni C."/>
            <person name="Rubini A."/>
            <person name="Sitrit Y."/>
            <person name="Splivallo R."/>
            <person name="Traeger S."/>
            <person name="Wang M."/>
            <person name="Zifcakova L."/>
            <person name="Wipf D."/>
            <person name="Zambonelli A."/>
            <person name="Paolocci F."/>
            <person name="Nowrousian M."/>
            <person name="Ottonello S."/>
            <person name="Baldrian P."/>
            <person name="Spatafora J.W."/>
            <person name="Henrissat B."/>
            <person name="Nagy L.G."/>
            <person name="Aury J.M."/>
            <person name="Wincker P."/>
            <person name="Grigoriev I.V."/>
            <person name="Bonfante P."/>
            <person name="Martin F.M."/>
        </authorList>
    </citation>
    <scope>NUCLEOTIDE SEQUENCE [LARGE SCALE GENOMIC DNA]</scope>
    <source>
        <strain evidence="2 3">120613-1</strain>
    </source>
</reference>
<evidence type="ECO:0000313" key="2">
    <source>
        <dbReference type="EMBL" id="RPA96071.1"/>
    </source>
</evidence>
<dbReference type="EMBL" id="ML120418">
    <property type="protein sequence ID" value="RPA96071.1"/>
    <property type="molecule type" value="Genomic_DNA"/>
</dbReference>
<evidence type="ECO:0008006" key="4">
    <source>
        <dbReference type="Google" id="ProtNLM"/>
    </source>
</evidence>
<dbReference type="AlphaFoldDB" id="A0A3N4JHA9"/>
<evidence type="ECO:0000256" key="1">
    <source>
        <dbReference type="SAM" id="MobiDB-lite"/>
    </source>
</evidence>